<name>A0ABT2GG67_9MICO</name>
<organism evidence="3 4">
    <name type="scientific">Herbiconiux gentiana</name>
    <dbReference type="NCBI Taxonomy" id="2970912"/>
    <lineage>
        <taxon>Bacteria</taxon>
        <taxon>Bacillati</taxon>
        <taxon>Actinomycetota</taxon>
        <taxon>Actinomycetes</taxon>
        <taxon>Micrococcales</taxon>
        <taxon>Microbacteriaceae</taxon>
        <taxon>Herbiconiux</taxon>
    </lineage>
</organism>
<keyword evidence="2" id="KW-0812">Transmembrane</keyword>
<dbReference type="RefSeq" id="WP_259486691.1">
    <property type="nucleotide sequence ID" value="NZ_JANTEZ010000004.1"/>
</dbReference>
<protein>
    <submittedName>
        <fullName evidence="3">Uncharacterized protein</fullName>
    </submittedName>
</protein>
<dbReference type="EMBL" id="JANTEZ010000004">
    <property type="protein sequence ID" value="MCS5715182.1"/>
    <property type="molecule type" value="Genomic_DNA"/>
</dbReference>
<comment type="caution">
    <text evidence="3">The sequence shown here is derived from an EMBL/GenBank/DDBJ whole genome shotgun (WGS) entry which is preliminary data.</text>
</comment>
<proteinExistence type="predicted"/>
<feature type="compositionally biased region" description="Basic and acidic residues" evidence="1">
    <location>
        <begin position="88"/>
        <end position="101"/>
    </location>
</feature>
<gene>
    <name evidence="3" type="ORF">NVV95_11535</name>
</gene>
<feature type="compositionally biased region" description="Polar residues" evidence="1">
    <location>
        <begin position="54"/>
        <end position="64"/>
    </location>
</feature>
<feature type="region of interest" description="Disordered" evidence="1">
    <location>
        <begin position="39"/>
        <end position="101"/>
    </location>
</feature>
<accession>A0ABT2GG67</accession>
<evidence type="ECO:0000313" key="4">
    <source>
        <dbReference type="Proteomes" id="UP001165580"/>
    </source>
</evidence>
<keyword evidence="4" id="KW-1185">Reference proteome</keyword>
<reference evidence="3" key="1">
    <citation type="submission" date="2022-08" db="EMBL/GenBank/DDBJ databases">
        <authorList>
            <person name="Deng Y."/>
            <person name="Han X.-F."/>
            <person name="Zhang Y.-Q."/>
        </authorList>
    </citation>
    <scope>NUCLEOTIDE SEQUENCE</scope>
    <source>
        <strain evidence="3">CPCC 205716</strain>
    </source>
</reference>
<feature type="transmembrane region" description="Helical" evidence="2">
    <location>
        <begin position="12"/>
        <end position="31"/>
    </location>
</feature>
<evidence type="ECO:0000256" key="2">
    <source>
        <dbReference type="SAM" id="Phobius"/>
    </source>
</evidence>
<dbReference type="Proteomes" id="UP001165580">
    <property type="component" value="Unassembled WGS sequence"/>
</dbReference>
<keyword evidence="2" id="KW-1133">Transmembrane helix</keyword>
<evidence type="ECO:0000313" key="3">
    <source>
        <dbReference type="EMBL" id="MCS5715182.1"/>
    </source>
</evidence>
<keyword evidence="2" id="KW-0472">Membrane</keyword>
<evidence type="ECO:0000256" key="1">
    <source>
        <dbReference type="SAM" id="MobiDB-lite"/>
    </source>
</evidence>
<sequence>MEWVDRVGLTFWVVVVAVVLVVGAVIGWRLIRIAAAARRGEFSSGPKRNRTGGPRSQRSPSARGSSLRPDAADRVYLLDDTPPSSADFPERPNDDLDATGR</sequence>